<keyword evidence="2" id="KW-1185">Reference proteome</keyword>
<reference evidence="1 2" key="1">
    <citation type="journal article" date="2018" name="Sci. Rep.">
        <title>Genomic signatures of local adaptation to the degree of environmental predictability in rotifers.</title>
        <authorList>
            <person name="Franch-Gras L."/>
            <person name="Hahn C."/>
            <person name="Garcia-Roger E.M."/>
            <person name="Carmona M.J."/>
            <person name="Serra M."/>
            <person name="Gomez A."/>
        </authorList>
    </citation>
    <scope>NUCLEOTIDE SEQUENCE [LARGE SCALE GENOMIC DNA]</scope>
    <source>
        <strain evidence="1">HYR1</strain>
    </source>
</reference>
<dbReference type="EMBL" id="REGN01006449">
    <property type="protein sequence ID" value="RNA09525.1"/>
    <property type="molecule type" value="Genomic_DNA"/>
</dbReference>
<proteinExistence type="predicted"/>
<sequence length="108" mass="12523">MAYVVYGFGAHRQVVYLEDLIVLVQQTALVRGAPHHYSGYYDIAVLVADCGAERRRCFFYVDQLEIVDRVVFGLCEQIFSFVADQTFVFDYFGLGRQVLFQFNLIDYN</sequence>
<evidence type="ECO:0000313" key="2">
    <source>
        <dbReference type="Proteomes" id="UP000276133"/>
    </source>
</evidence>
<protein>
    <submittedName>
        <fullName evidence="1">Uncharacterized protein</fullName>
    </submittedName>
</protein>
<dbReference type="AlphaFoldDB" id="A0A3M7QF08"/>
<comment type="caution">
    <text evidence="1">The sequence shown here is derived from an EMBL/GenBank/DDBJ whole genome shotgun (WGS) entry which is preliminary data.</text>
</comment>
<evidence type="ECO:0000313" key="1">
    <source>
        <dbReference type="EMBL" id="RNA09525.1"/>
    </source>
</evidence>
<dbReference type="Proteomes" id="UP000276133">
    <property type="component" value="Unassembled WGS sequence"/>
</dbReference>
<name>A0A3M7QF08_BRAPC</name>
<organism evidence="1 2">
    <name type="scientific">Brachionus plicatilis</name>
    <name type="common">Marine rotifer</name>
    <name type="synonym">Brachionus muelleri</name>
    <dbReference type="NCBI Taxonomy" id="10195"/>
    <lineage>
        <taxon>Eukaryota</taxon>
        <taxon>Metazoa</taxon>
        <taxon>Spiralia</taxon>
        <taxon>Gnathifera</taxon>
        <taxon>Rotifera</taxon>
        <taxon>Eurotatoria</taxon>
        <taxon>Monogononta</taxon>
        <taxon>Pseudotrocha</taxon>
        <taxon>Ploima</taxon>
        <taxon>Brachionidae</taxon>
        <taxon>Brachionus</taxon>
    </lineage>
</organism>
<accession>A0A3M7QF08</accession>
<gene>
    <name evidence="1" type="ORF">BpHYR1_005797</name>
</gene>